<reference evidence="1 2" key="1">
    <citation type="submission" date="2015-06" db="EMBL/GenBank/DDBJ databases">
        <title>Cloning and characterization of the uncialamcin biosynthetic gene cluster.</title>
        <authorList>
            <person name="Yan X."/>
            <person name="Huang T."/>
            <person name="Ge H."/>
            <person name="Shen B."/>
        </authorList>
    </citation>
    <scope>NUCLEOTIDE SEQUENCE [LARGE SCALE GENOMIC DNA]</scope>
    <source>
        <strain evidence="1 2">DCA2648</strain>
    </source>
</reference>
<gene>
    <name evidence="1" type="ORF">AB852_32330</name>
</gene>
<dbReference type="AlphaFoldDB" id="A0A1Q4UZZ9"/>
<name>A0A1Q4UZZ9_9ACTN</name>
<protein>
    <submittedName>
        <fullName evidence="1">Uncharacterized protein</fullName>
    </submittedName>
</protein>
<evidence type="ECO:0000313" key="2">
    <source>
        <dbReference type="Proteomes" id="UP000186455"/>
    </source>
</evidence>
<accession>A0A1Q4UZZ9</accession>
<proteinExistence type="predicted"/>
<dbReference type="EMBL" id="LFBV01000010">
    <property type="protein sequence ID" value="OKH91144.1"/>
    <property type="molecule type" value="Genomic_DNA"/>
</dbReference>
<evidence type="ECO:0000313" key="1">
    <source>
        <dbReference type="EMBL" id="OKH91144.1"/>
    </source>
</evidence>
<sequence length="63" mass="7061">MLSYQELIVPRDGPVNPDTCPQCASLRNAMRSTLDRSDTGALMVVVEMMDLHRKRGHPRGTVH</sequence>
<organism evidence="1 2">
    <name type="scientific">Streptomyces uncialis</name>
    <dbReference type="NCBI Taxonomy" id="1048205"/>
    <lineage>
        <taxon>Bacteria</taxon>
        <taxon>Bacillati</taxon>
        <taxon>Actinomycetota</taxon>
        <taxon>Actinomycetes</taxon>
        <taxon>Kitasatosporales</taxon>
        <taxon>Streptomycetaceae</taxon>
        <taxon>Streptomyces</taxon>
    </lineage>
</organism>
<keyword evidence="2" id="KW-1185">Reference proteome</keyword>
<comment type="caution">
    <text evidence="1">The sequence shown here is derived from an EMBL/GenBank/DDBJ whole genome shotgun (WGS) entry which is preliminary data.</text>
</comment>
<dbReference type="Proteomes" id="UP000186455">
    <property type="component" value="Unassembled WGS sequence"/>
</dbReference>